<dbReference type="Proteomes" id="UP001597052">
    <property type="component" value="Unassembled WGS sequence"/>
</dbReference>
<feature type="domain" description="DUF7129" evidence="1">
    <location>
        <begin position="8"/>
        <end position="51"/>
    </location>
</feature>
<accession>A0ABD6D8U9</accession>
<dbReference type="NCBIfam" id="NF033497">
    <property type="entry name" value="rubre_like_arch"/>
    <property type="match status" value="1"/>
</dbReference>
<dbReference type="AlphaFoldDB" id="A0ABD6D8U9"/>
<organism evidence="2 3">
    <name type="scientific">Halohasta litorea</name>
    <dbReference type="NCBI Taxonomy" id="869891"/>
    <lineage>
        <taxon>Archaea</taxon>
        <taxon>Methanobacteriati</taxon>
        <taxon>Methanobacteriota</taxon>
        <taxon>Stenosarchaea group</taxon>
        <taxon>Halobacteria</taxon>
        <taxon>Halobacteriales</taxon>
        <taxon>Haloferacaceae</taxon>
        <taxon>Halohasta</taxon>
    </lineage>
</organism>
<dbReference type="Pfam" id="PF23455">
    <property type="entry name" value="DUF7129"/>
    <property type="match status" value="1"/>
</dbReference>
<evidence type="ECO:0000313" key="3">
    <source>
        <dbReference type="Proteomes" id="UP001597052"/>
    </source>
</evidence>
<gene>
    <name evidence="2" type="ORF">ACFSBW_12135</name>
</gene>
<reference evidence="2 3" key="1">
    <citation type="journal article" date="2019" name="Int. J. Syst. Evol. Microbiol.">
        <title>The Global Catalogue of Microorganisms (GCM) 10K type strain sequencing project: providing services to taxonomists for standard genome sequencing and annotation.</title>
        <authorList>
            <consortium name="The Broad Institute Genomics Platform"/>
            <consortium name="The Broad Institute Genome Sequencing Center for Infectious Disease"/>
            <person name="Wu L."/>
            <person name="Ma J."/>
        </authorList>
    </citation>
    <scope>NUCLEOTIDE SEQUENCE [LARGE SCALE GENOMIC DNA]</scope>
    <source>
        <strain evidence="2 3">CGMCC 1.10593</strain>
    </source>
</reference>
<dbReference type="InterPro" id="IPR055553">
    <property type="entry name" value="DUF7129"/>
</dbReference>
<keyword evidence="3" id="KW-1185">Reference proteome</keyword>
<protein>
    <submittedName>
        <fullName evidence="2">Rubrerythrin-like domain-containing protein</fullName>
    </submittedName>
</protein>
<proteinExistence type="predicted"/>
<evidence type="ECO:0000259" key="1">
    <source>
        <dbReference type="Pfam" id="PF23455"/>
    </source>
</evidence>
<evidence type="ECO:0000313" key="2">
    <source>
        <dbReference type="EMBL" id="MFD1642622.1"/>
    </source>
</evidence>
<sequence>MIPNNAAVDPYTPETNYFECLDCSRRTTSDKRLATCGECGGQLRNIAVPRE</sequence>
<dbReference type="RefSeq" id="WP_256396021.1">
    <property type="nucleotide sequence ID" value="NZ_JANHDJ010000003.1"/>
</dbReference>
<comment type="caution">
    <text evidence="2">The sequence shown here is derived from an EMBL/GenBank/DDBJ whole genome shotgun (WGS) entry which is preliminary data.</text>
</comment>
<name>A0ABD6D8U9_9EURY</name>
<dbReference type="EMBL" id="JBHUDM010000003">
    <property type="protein sequence ID" value="MFD1642622.1"/>
    <property type="molecule type" value="Genomic_DNA"/>
</dbReference>